<sequence>MYNGLCYVLIIIIFVKNYLHMIYQLLSKHIYLIHSGSVWVKAESTAKIAVFVSPWYYLVKSINDWYFLNYGYVAFVFIAIAFDHFLGTWVHAWIKRDFSMKKNIYGFFTKITLVIMVGILTEGMQHILNSDSFISTYFSIVGKLMVFIYPAGSALMNCSIITHGKFPPIGLMNKIKNFNKNLDIKQFKPKEDENSDINRPYEE</sequence>
<dbReference type="Proteomes" id="UP000014710">
    <property type="component" value="Segment"/>
</dbReference>
<keyword evidence="1" id="KW-0812">Transmembrane</keyword>
<name>R9ZYE1_9CAUD</name>
<evidence type="ECO:0000256" key="1">
    <source>
        <dbReference type="SAM" id="Phobius"/>
    </source>
</evidence>
<dbReference type="OrthoDB" id="9082at10239"/>
<feature type="transmembrane region" description="Helical" evidence="1">
    <location>
        <begin position="6"/>
        <end position="26"/>
    </location>
</feature>
<protein>
    <submittedName>
        <fullName evidence="2">Putative holin</fullName>
    </submittedName>
</protein>
<evidence type="ECO:0000313" key="2">
    <source>
        <dbReference type="EMBL" id="AGO48339.1"/>
    </source>
</evidence>
<dbReference type="KEGG" id="vg:16796949"/>
<dbReference type="EMBL" id="KC821617">
    <property type="protein sequence ID" value="AGO48339.1"/>
    <property type="molecule type" value="Genomic_DNA"/>
</dbReference>
<keyword evidence="3" id="KW-1185">Reference proteome</keyword>
<keyword evidence="1" id="KW-0472">Membrane</keyword>
<evidence type="ECO:0000313" key="3">
    <source>
        <dbReference type="Proteomes" id="UP000014710"/>
    </source>
</evidence>
<feature type="transmembrane region" description="Helical" evidence="1">
    <location>
        <begin position="104"/>
        <end position="121"/>
    </location>
</feature>
<feature type="transmembrane region" description="Helical" evidence="1">
    <location>
        <begin position="133"/>
        <end position="156"/>
    </location>
</feature>
<dbReference type="RefSeq" id="YP_008241379.1">
    <property type="nucleotide sequence ID" value="NC_021795.1"/>
</dbReference>
<reference evidence="3" key="2">
    <citation type="submission" date="2013-03" db="EMBL/GenBank/DDBJ databases">
        <title>The Cellulophaga phages: a novel, diverse, and globally ubiquitous model system.</title>
        <authorList>
            <person name="Holmfeldt K."/>
            <person name="Solonenko N."/>
            <person name="Shah M."/>
            <person name="Corrier K."/>
            <person name="Riemann L."/>
            <person name="VerBerkmoes N.C."/>
            <person name="Sullivan M.B."/>
        </authorList>
    </citation>
    <scope>NUCLEOTIDE SEQUENCE [LARGE SCALE GENOMIC DNA]</scope>
</reference>
<feature type="transmembrane region" description="Helical" evidence="1">
    <location>
        <begin position="70"/>
        <end position="92"/>
    </location>
</feature>
<organism evidence="2 3">
    <name type="scientific">Cellulophaga phage phi17:1</name>
    <dbReference type="NCBI Taxonomy" id="1327980"/>
    <lineage>
        <taxon>Viruses</taxon>
        <taxon>Duplodnaviria</taxon>
        <taxon>Heunggongvirae</taxon>
        <taxon>Uroviricota</taxon>
        <taxon>Caudoviricetes</taxon>
        <taxon>Helsingorvirus</taxon>
        <taxon>Helsingorvirus Cba171</taxon>
    </lineage>
</organism>
<proteinExistence type="predicted"/>
<gene>
    <name evidence="2" type="ORF">Phi17:1_gp63</name>
</gene>
<keyword evidence="1" id="KW-1133">Transmembrane helix</keyword>
<dbReference type="GeneID" id="16796949"/>
<accession>R9ZYE1</accession>
<reference evidence="2 3" key="1">
    <citation type="journal article" date="2013" name="Proc. Natl. Acad. Sci. U.S.A.">
        <title>Twelve previously unknown phage genera are ubiquitous in global oceans.</title>
        <authorList>
            <person name="Holmfeldt K."/>
            <person name="Solonenko N."/>
            <person name="Shah M."/>
            <person name="Corrier K."/>
            <person name="Riemann L."/>
            <person name="Verberkmoes N.C."/>
            <person name="Sullivan M.B."/>
        </authorList>
    </citation>
    <scope>NUCLEOTIDE SEQUENCE [LARGE SCALE GENOMIC DNA]</scope>
    <source>
        <strain evidence="2">Phi17:1</strain>
    </source>
</reference>